<dbReference type="EMBL" id="JAWCUI010000005">
    <property type="protein sequence ID" value="KAL1902511.1"/>
    <property type="molecule type" value="Genomic_DNA"/>
</dbReference>
<dbReference type="Pfam" id="PF17851">
    <property type="entry name" value="GH43_C2"/>
    <property type="match status" value="1"/>
</dbReference>
<dbReference type="Gene3D" id="2.115.10.20">
    <property type="entry name" value="Glycosyl hydrolase domain, family 43"/>
    <property type="match status" value="1"/>
</dbReference>
<dbReference type="InterPro" id="IPR023296">
    <property type="entry name" value="Glyco_hydro_beta-prop_sf"/>
</dbReference>
<dbReference type="SUPFAM" id="SSF49899">
    <property type="entry name" value="Concanavalin A-like lectins/glucanases"/>
    <property type="match status" value="1"/>
</dbReference>
<keyword evidence="2 4" id="KW-0378">Hydrolase</keyword>
<sequence>MPAPINPIIPGFSPDPSMVKVGDWFFLVNSTFHMFPGLPIYASQDLLSWKQIGNAIHRQSQLSLAKADTRLTPLYDSDKLTEVMACTGGLYAPTIRHHNGTLYVVCTNVLHAEPVEGEGQEQPQDTTENFVVSTQDIWAGNWSDPVYFQFSGIDPSLFFDDDGKVYIQGSAAPGPYTKIKQFQIDLATGAALSEERLLWGGTGGIYPEGPHMYKRHGYYYLLISEGGTHEGHMITTARSKDIWGPYEACPHNPVLTAKGTDEYIRYTGHCDVLEDDQGQWWGVCLGVRKDAGGRFIMGRESFLTRGQWEGDWISLERVKSDPVGLVRKTEGGDGPLPATTPNIDFLYIRDAHLDNYKLSDDGSAVSLTSTPVDITAPHASPTFVGKRQRLLSGHTNVTLPVLDAETIKACSSAGLKCGLAVFKDEHRYTRIYLDTSGNNPSIVFELVNNAQKISRTSRHDLPSVSAGGNTLSLRIAYTEQEYRLLYSTSEGEWTSLDVVDTLQLTDPDFVGPVVGVFATSVSGNINVDLSGLSIE</sequence>
<organism evidence="6 7">
    <name type="scientific">Sporothrix stenoceras</name>
    <dbReference type="NCBI Taxonomy" id="5173"/>
    <lineage>
        <taxon>Eukaryota</taxon>
        <taxon>Fungi</taxon>
        <taxon>Dikarya</taxon>
        <taxon>Ascomycota</taxon>
        <taxon>Pezizomycotina</taxon>
        <taxon>Sordariomycetes</taxon>
        <taxon>Sordariomycetidae</taxon>
        <taxon>Ophiostomatales</taxon>
        <taxon>Ophiostomataceae</taxon>
        <taxon>Sporothrix</taxon>
    </lineage>
</organism>
<evidence type="ECO:0000313" key="6">
    <source>
        <dbReference type="EMBL" id="KAL1902511.1"/>
    </source>
</evidence>
<proteinExistence type="inferred from homology"/>
<keyword evidence="7" id="KW-1185">Reference proteome</keyword>
<feature type="domain" description="Beta-xylosidase C-terminal Concanavalin A-like" evidence="5">
    <location>
        <begin position="342"/>
        <end position="521"/>
    </location>
</feature>
<dbReference type="CDD" id="cd18617">
    <property type="entry name" value="GH43_XynB-like"/>
    <property type="match status" value="1"/>
</dbReference>
<dbReference type="InterPro" id="IPR051795">
    <property type="entry name" value="Glycosyl_Hydrlase_43"/>
</dbReference>
<keyword evidence="3 4" id="KW-0326">Glycosidase</keyword>
<dbReference type="Pfam" id="PF04616">
    <property type="entry name" value="Glyco_hydro_43"/>
    <property type="match status" value="1"/>
</dbReference>
<evidence type="ECO:0000256" key="1">
    <source>
        <dbReference type="ARBA" id="ARBA00009865"/>
    </source>
</evidence>
<dbReference type="InterPro" id="IPR041542">
    <property type="entry name" value="GH43_C2"/>
</dbReference>
<gene>
    <name evidence="6" type="ORF">Sste5346_001492</name>
</gene>
<dbReference type="PANTHER" id="PTHR42812">
    <property type="entry name" value="BETA-XYLOSIDASE"/>
    <property type="match status" value="1"/>
</dbReference>
<evidence type="ECO:0000256" key="2">
    <source>
        <dbReference type="ARBA" id="ARBA00022801"/>
    </source>
</evidence>
<reference evidence="6 7" key="1">
    <citation type="journal article" date="2024" name="IMA Fungus">
        <title>IMA Genome - F19 : A genome assembly and annotation guide to empower mycologists, including annotated draft genome sequences of Ceratocystis pirilliformis, Diaporthe australafricana, Fusarium ophioides, Paecilomyces lecythidis, and Sporothrix stenoceras.</title>
        <authorList>
            <person name="Aylward J."/>
            <person name="Wilson A.M."/>
            <person name="Visagie C.M."/>
            <person name="Spraker J."/>
            <person name="Barnes I."/>
            <person name="Buitendag C."/>
            <person name="Ceriani C."/>
            <person name="Del Mar Angel L."/>
            <person name="du Plessis D."/>
            <person name="Fuchs T."/>
            <person name="Gasser K."/>
            <person name="Kramer D."/>
            <person name="Li W."/>
            <person name="Munsamy K."/>
            <person name="Piso A."/>
            <person name="Price J.L."/>
            <person name="Sonnekus B."/>
            <person name="Thomas C."/>
            <person name="van der Nest A."/>
            <person name="van Dijk A."/>
            <person name="van Heerden A."/>
            <person name="van Vuuren N."/>
            <person name="Yilmaz N."/>
            <person name="Duong T.A."/>
            <person name="van der Merwe N.A."/>
            <person name="Wingfield M.J."/>
            <person name="Wingfield B.D."/>
        </authorList>
    </citation>
    <scope>NUCLEOTIDE SEQUENCE [LARGE SCALE GENOMIC DNA]</scope>
    <source>
        <strain evidence="6 7">CMW 5346</strain>
    </source>
</reference>
<dbReference type="InterPro" id="IPR013320">
    <property type="entry name" value="ConA-like_dom_sf"/>
</dbReference>
<name>A0ABR3ZP82_9PEZI</name>
<dbReference type="InterPro" id="IPR006710">
    <property type="entry name" value="Glyco_hydro_43"/>
</dbReference>
<comment type="similarity">
    <text evidence="1 4">Belongs to the glycosyl hydrolase 43 family.</text>
</comment>
<dbReference type="PANTHER" id="PTHR42812:SF12">
    <property type="entry name" value="BETA-XYLOSIDASE-RELATED"/>
    <property type="match status" value="1"/>
</dbReference>
<dbReference type="SUPFAM" id="SSF75005">
    <property type="entry name" value="Arabinanase/levansucrase/invertase"/>
    <property type="match status" value="1"/>
</dbReference>
<protein>
    <recommendedName>
        <fullName evidence="5">Beta-xylosidase C-terminal Concanavalin A-like domain-containing protein</fullName>
    </recommendedName>
</protein>
<accession>A0ABR3ZP82</accession>
<dbReference type="Gene3D" id="2.60.120.200">
    <property type="match status" value="1"/>
</dbReference>
<evidence type="ECO:0000259" key="5">
    <source>
        <dbReference type="Pfam" id="PF17851"/>
    </source>
</evidence>
<dbReference type="Proteomes" id="UP001583186">
    <property type="component" value="Unassembled WGS sequence"/>
</dbReference>
<evidence type="ECO:0000256" key="4">
    <source>
        <dbReference type="RuleBase" id="RU361187"/>
    </source>
</evidence>
<comment type="caution">
    <text evidence="6">The sequence shown here is derived from an EMBL/GenBank/DDBJ whole genome shotgun (WGS) entry which is preliminary data.</text>
</comment>
<evidence type="ECO:0000313" key="7">
    <source>
        <dbReference type="Proteomes" id="UP001583186"/>
    </source>
</evidence>
<evidence type="ECO:0000256" key="3">
    <source>
        <dbReference type="ARBA" id="ARBA00023295"/>
    </source>
</evidence>